<feature type="transmembrane region" description="Helical" evidence="6">
    <location>
        <begin position="63"/>
        <end position="84"/>
    </location>
</feature>
<feature type="compositionally biased region" description="Polar residues" evidence="5">
    <location>
        <begin position="178"/>
        <end position="188"/>
    </location>
</feature>
<evidence type="ECO:0000256" key="4">
    <source>
        <dbReference type="ARBA" id="ARBA00023136"/>
    </source>
</evidence>
<organism evidence="8">
    <name type="scientific">Odontella aurita</name>
    <dbReference type="NCBI Taxonomy" id="265563"/>
    <lineage>
        <taxon>Eukaryota</taxon>
        <taxon>Sar</taxon>
        <taxon>Stramenopiles</taxon>
        <taxon>Ochrophyta</taxon>
        <taxon>Bacillariophyta</taxon>
        <taxon>Mediophyceae</taxon>
        <taxon>Biddulphiophycidae</taxon>
        <taxon>Eupodiscales</taxon>
        <taxon>Odontellaceae</taxon>
        <taxon>Odontella</taxon>
    </lineage>
</organism>
<keyword evidence="3 6" id="KW-1133">Transmembrane helix</keyword>
<feature type="transmembrane region" description="Helical" evidence="6">
    <location>
        <begin position="291"/>
        <end position="308"/>
    </location>
</feature>
<feature type="transmembrane region" description="Helical" evidence="6">
    <location>
        <begin position="503"/>
        <end position="524"/>
    </location>
</feature>
<feature type="compositionally biased region" description="Low complexity" evidence="5">
    <location>
        <begin position="222"/>
        <end position="231"/>
    </location>
</feature>
<keyword evidence="4 6" id="KW-0472">Membrane</keyword>
<feature type="compositionally biased region" description="Basic and acidic residues" evidence="5">
    <location>
        <begin position="609"/>
        <end position="618"/>
    </location>
</feature>
<sequence>MPSRSRSRLPSASAAVRRKVLMVAPLLFALYLLTDDDTSSDLLPSHHLAVLTALRRHPPSLRVFRALSELTLLLMCAAFSLWVWESKDGIGTENVGRLLFDFPKGMEEYEIEFENGGGGRSRGRRRRVSSGLGEYETASEGDNGEGFILATGDGDVEDDFVSVEGDDDGIDDLERELSSATPSSAKSGGNNGDVPLSACDAAAPLSDEDLSEAPLPEPPSSPLTKSPPTTPSSASVLSAALDLLLLLLVCLFLFTISSAEGGRYIDHLGDPSTDTNNVALLRWIGETTAPVFPLLLFFAAAAMAVLPWKRRRGFWTVISYTIMAPYHDVTFRDGFIGDIFTSTVRPLQDLAFTVFYLCSGLQGWWSSAYGLESAALPVERSWLLHTVVLPGCMVSPLWWRFLQNLRQTHDARQRWPYLGNALKYFVAAEVALFGVFAPNAKDHAVWIMCFTGATLYQVWWDVFMDWELLEYAPGTARGADGSQRQQRWWPFRLRSTRLYSSRWTYYCIFVINFLLRFCWTLSFIPRNYLSRTGSLVDAFGADFQTFVGPALASAEIIRRTLWGLIRLELETIKTSGKGDKGTETEAGNKYDLSGRDHHGDEELPLSQWEDGRGGDELKPMSIGTSGGPSSMGRIQALGPLLESSAVTFRSDMATMTDVQIMGELCLWGTAFTSLGILAAAHRQVM</sequence>
<protein>
    <recommendedName>
        <fullName evidence="7">EXS domain-containing protein</fullName>
    </recommendedName>
</protein>
<dbReference type="PANTHER" id="PTHR10783">
    <property type="entry name" value="XENOTROPIC AND POLYTROPIC RETROVIRUS RECEPTOR 1-RELATED"/>
    <property type="match status" value="1"/>
</dbReference>
<dbReference type="EMBL" id="HBKQ01047013">
    <property type="protein sequence ID" value="CAE2271791.1"/>
    <property type="molecule type" value="Transcribed_RNA"/>
</dbReference>
<evidence type="ECO:0000256" key="6">
    <source>
        <dbReference type="SAM" id="Phobius"/>
    </source>
</evidence>
<gene>
    <name evidence="8" type="ORF">OAUR00152_LOCUS32463</name>
</gene>
<evidence type="ECO:0000256" key="1">
    <source>
        <dbReference type="ARBA" id="ARBA00004141"/>
    </source>
</evidence>
<feature type="compositionally biased region" description="Basic and acidic residues" evidence="5">
    <location>
        <begin position="575"/>
        <end position="601"/>
    </location>
</feature>
<evidence type="ECO:0000256" key="2">
    <source>
        <dbReference type="ARBA" id="ARBA00022692"/>
    </source>
</evidence>
<feature type="transmembrane region" description="Helical" evidence="6">
    <location>
        <begin position="234"/>
        <end position="256"/>
    </location>
</feature>
<feature type="region of interest" description="Disordered" evidence="5">
    <location>
        <begin position="575"/>
        <end position="629"/>
    </location>
</feature>
<feature type="domain" description="EXS" evidence="7">
    <location>
        <begin position="380"/>
        <end position="598"/>
    </location>
</feature>
<evidence type="ECO:0000259" key="7">
    <source>
        <dbReference type="PROSITE" id="PS51380"/>
    </source>
</evidence>
<accession>A0A7S4N8J7</accession>
<dbReference type="PANTHER" id="PTHR10783:SF46">
    <property type="entry name" value="PROTEIN ERD1 HOMOLOG 2"/>
    <property type="match status" value="1"/>
</dbReference>
<name>A0A7S4N8J7_9STRA</name>
<dbReference type="AlphaFoldDB" id="A0A7S4N8J7"/>
<evidence type="ECO:0000313" key="8">
    <source>
        <dbReference type="EMBL" id="CAE2271791.1"/>
    </source>
</evidence>
<evidence type="ECO:0000256" key="5">
    <source>
        <dbReference type="SAM" id="MobiDB-lite"/>
    </source>
</evidence>
<comment type="subcellular location">
    <subcellularLocation>
        <location evidence="1">Membrane</location>
        <topology evidence="1">Multi-pass membrane protein</topology>
    </subcellularLocation>
</comment>
<dbReference type="Pfam" id="PF03124">
    <property type="entry name" value="EXS"/>
    <property type="match status" value="1"/>
</dbReference>
<proteinExistence type="predicted"/>
<feature type="compositionally biased region" description="Acidic residues" evidence="5">
    <location>
        <begin position="154"/>
        <end position="174"/>
    </location>
</feature>
<dbReference type="GO" id="GO:0005737">
    <property type="term" value="C:cytoplasm"/>
    <property type="evidence" value="ECO:0007669"/>
    <property type="project" value="TreeGrafter"/>
</dbReference>
<dbReference type="InterPro" id="IPR004342">
    <property type="entry name" value="EXS_C"/>
</dbReference>
<dbReference type="GO" id="GO:0016020">
    <property type="term" value="C:membrane"/>
    <property type="evidence" value="ECO:0007669"/>
    <property type="project" value="UniProtKB-SubCell"/>
</dbReference>
<keyword evidence="2 6" id="KW-0812">Transmembrane</keyword>
<feature type="region of interest" description="Disordered" evidence="5">
    <location>
        <begin position="113"/>
        <end position="231"/>
    </location>
</feature>
<reference evidence="8" key="1">
    <citation type="submission" date="2021-01" db="EMBL/GenBank/DDBJ databases">
        <authorList>
            <person name="Corre E."/>
            <person name="Pelletier E."/>
            <person name="Niang G."/>
            <person name="Scheremetjew M."/>
            <person name="Finn R."/>
            <person name="Kale V."/>
            <person name="Holt S."/>
            <person name="Cochrane G."/>
            <person name="Meng A."/>
            <person name="Brown T."/>
            <person name="Cohen L."/>
        </authorList>
    </citation>
    <scope>NUCLEOTIDE SEQUENCE</scope>
    <source>
        <strain evidence="8">Isolate 1302-5</strain>
    </source>
</reference>
<dbReference type="PROSITE" id="PS51380">
    <property type="entry name" value="EXS"/>
    <property type="match status" value="1"/>
</dbReference>
<evidence type="ECO:0000256" key="3">
    <source>
        <dbReference type="ARBA" id="ARBA00022989"/>
    </source>
</evidence>